<dbReference type="GO" id="GO:0006813">
    <property type="term" value="P:potassium ion transport"/>
    <property type="evidence" value="ECO:0007669"/>
    <property type="project" value="InterPro"/>
</dbReference>
<dbReference type="KEGG" id="sace:GIY23_14520"/>
<dbReference type="InterPro" id="IPR026278">
    <property type="entry name" value="KhtT"/>
</dbReference>
<dbReference type="GO" id="GO:0008324">
    <property type="term" value="F:monoatomic cation transmembrane transporter activity"/>
    <property type="evidence" value="ECO:0007669"/>
    <property type="project" value="InterPro"/>
</dbReference>
<keyword evidence="3" id="KW-1185">Reference proteome</keyword>
<dbReference type="PANTHER" id="PTHR30445:SF8">
    <property type="entry name" value="K(+)_H(+) ANTIPORTER SUBUNIT KHTT"/>
    <property type="match status" value="1"/>
</dbReference>
<protein>
    <submittedName>
        <fullName evidence="2">Potassium transporter TrkA</fullName>
    </submittedName>
</protein>
<dbReference type="InterPro" id="IPR050144">
    <property type="entry name" value="AAE_transporter"/>
</dbReference>
<feature type="domain" description="RCK C-terminal" evidence="1">
    <location>
        <begin position="75"/>
        <end position="159"/>
    </location>
</feature>
<evidence type="ECO:0000313" key="3">
    <source>
        <dbReference type="Proteomes" id="UP000371041"/>
    </source>
</evidence>
<dbReference type="RefSeq" id="WP_154077154.1">
    <property type="nucleotide sequence ID" value="NZ_CP045929.1"/>
</dbReference>
<dbReference type="InterPro" id="IPR006037">
    <property type="entry name" value="RCK_C"/>
</dbReference>
<dbReference type="PIRSF" id="PIRSF005028">
    <property type="entry name" value="KhtT"/>
    <property type="match status" value="1"/>
</dbReference>
<accession>A0A5Q3Q7V8</accession>
<dbReference type="SUPFAM" id="SSF116726">
    <property type="entry name" value="TrkA C-terminal domain-like"/>
    <property type="match status" value="1"/>
</dbReference>
<organism evidence="2 3">
    <name type="scientific">Allosaccharopolyspora coralli</name>
    <dbReference type="NCBI Taxonomy" id="2665642"/>
    <lineage>
        <taxon>Bacteria</taxon>
        <taxon>Bacillati</taxon>
        <taxon>Actinomycetota</taxon>
        <taxon>Actinomycetes</taxon>
        <taxon>Pseudonocardiales</taxon>
        <taxon>Pseudonocardiaceae</taxon>
        <taxon>Allosaccharopolyspora</taxon>
    </lineage>
</organism>
<dbReference type="InterPro" id="IPR058776">
    <property type="entry name" value="KhtT-like_N"/>
</dbReference>
<dbReference type="Pfam" id="PF02080">
    <property type="entry name" value="TrkA_C"/>
    <property type="match status" value="1"/>
</dbReference>
<name>A0A5Q3Q7V8_9PSEU</name>
<dbReference type="InterPro" id="IPR036721">
    <property type="entry name" value="RCK_C_sf"/>
</dbReference>
<reference evidence="3" key="1">
    <citation type="submission" date="2019-11" db="EMBL/GenBank/DDBJ databases">
        <title>The complete genome sequence of Saccharopolyspora sp. E2A.</title>
        <authorList>
            <person name="Zhang G."/>
        </authorList>
    </citation>
    <scope>NUCLEOTIDE SEQUENCE [LARGE SCALE GENOMIC DNA]</scope>
    <source>
        <strain evidence="3">E2A</strain>
    </source>
</reference>
<dbReference type="Proteomes" id="UP000371041">
    <property type="component" value="Chromosome"/>
</dbReference>
<gene>
    <name evidence="2" type="ORF">GIY23_14520</name>
</gene>
<evidence type="ECO:0000313" key="2">
    <source>
        <dbReference type="EMBL" id="QGK70572.1"/>
    </source>
</evidence>
<dbReference type="Gene3D" id="3.30.70.1450">
    <property type="entry name" value="Regulator of K+ conductance, C-terminal domain"/>
    <property type="match status" value="1"/>
</dbReference>
<dbReference type="PANTHER" id="PTHR30445">
    <property type="entry name" value="K(+)_H(+) ANTIPORTER SUBUNIT KHTT"/>
    <property type="match status" value="1"/>
</dbReference>
<proteinExistence type="predicted"/>
<dbReference type="PROSITE" id="PS51202">
    <property type="entry name" value="RCK_C"/>
    <property type="match status" value="1"/>
</dbReference>
<evidence type="ECO:0000259" key="1">
    <source>
        <dbReference type="PROSITE" id="PS51202"/>
    </source>
</evidence>
<dbReference type="Pfam" id="PF25991">
    <property type="entry name" value="KhtT_N"/>
    <property type="match status" value="1"/>
</dbReference>
<dbReference type="EMBL" id="CP045929">
    <property type="protein sequence ID" value="QGK70572.1"/>
    <property type="molecule type" value="Genomic_DNA"/>
</dbReference>
<sequence>MDVTVTPLPGLGTQQDFSTRSGHRVGVISYRDGRFELIVSDHDDPDKIAASVALTTHETSALANLLGAPHLVAQLTEQQSEVTGVTTWQLPVGTGSPFDGLPLSATEMRTRTSTSIVAVVRSATVHPSPRPDFLFAGGDLVIVVGTPEGLKAASEILERGTD</sequence>
<dbReference type="AlphaFoldDB" id="A0A5Q3Q7V8"/>